<dbReference type="PaxDb" id="411902-CLOBOL_07291"/>
<dbReference type="PANTHER" id="PTHR33930:SF2">
    <property type="entry name" value="BLR3452 PROTEIN"/>
    <property type="match status" value="1"/>
</dbReference>
<name>A8S5R3_ENTBW</name>
<dbReference type="Gene3D" id="1.20.1290.10">
    <property type="entry name" value="AhpD-like"/>
    <property type="match status" value="1"/>
</dbReference>
<dbReference type="InterPro" id="IPR029032">
    <property type="entry name" value="AhpD-like"/>
</dbReference>
<protein>
    <recommendedName>
        <fullName evidence="3">Carboxymuconolactone decarboxylase family protein</fullName>
    </recommendedName>
</protein>
<comment type="caution">
    <text evidence="1">The sequence shown here is derived from an EMBL/GenBank/DDBJ whole genome shotgun (WGS) entry which is preliminary data.</text>
</comment>
<gene>
    <name evidence="1" type="ORF">CLOBOL_07291</name>
</gene>
<dbReference type="GO" id="GO:0016491">
    <property type="term" value="F:oxidoreductase activity"/>
    <property type="evidence" value="ECO:0007669"/>
    <property type="project" value="TreeGrafter"/>
</dbReference>
<dbReference type="EMBL" id="ABCC02000076">
    <property type="protein sequence ID" value="EDP12537.1"/>
    <property type="molecule type" value="Genomic_DNA"/>
</dbReference>
<reference evidence="1 2" key="2">
    <citation type="submission" date="2007-09" db="EMBL/GenBank/DDBJ databases">
        <title>Draft genome sequence of Clostridium bolteae (ATCC BAA-613).</title>
        <authorList>
            <person name="Sudarsanam P."/>
            <person name="Ley R."/>
            <person name="Guruge J."/>
            <person name="Turnbaugh P.J."/>
            <person name="Mahowald M."/>
            <person name="Liep D."/>
            <person name="Gordon J."/>
        </authorList>
    </citation>
    <scope>NUCLEOTIDE SEQUENCE [LARGE SCALE GENOMIC DNA]</scope>
    <source>
        <strain evidence="2">ATCC BAA-613 / DSM 15670 / CCUG 46953 / JCM 12243 / WAL 16351</strain>
    </source>
</reference>
<dbReference type="SUPFAM" id="SSF69118">
    <property type="entry name" value="AhpD-like"/>
    <property type="match status" value="1"/>
</dbReference>
<dbReference type="eggNOG" id="COG0599">
    <property type="taxonomic scope" value="Bacteria"/>
</dbReference>
<dbReference type="PANTHER" id="PTHR33930">
    <property type="entry name" value="ALKYL HYDROPEROXIDE REDUCTASE AHPD"/>
    <property type="match status" value="1"/>
</dbReference>
<dbReference type="AlphaFoldDB" id="A8S5R3"/>
<sequence>MEQKWSEYQEAAKQKFIEARGAWKWSAMWDTILELDPGIVASYASYSSVPDKRNYLDIRMRKFICIAIDSVTGCLNAGGLKNHMKHALQLGIDVKEILEVLEITCMAGASTHRMSVPIPCGMNLHHKGNSALAARGFGMGRQKALKKGTILPNMAGYWSDEKEIF</sequence>
<dbReference type="RefSeq" id="WP_007038698.1">
    <property type="nucleotide sequence ID" value="NZ_DS480725.1"/>
</dbReference>
<evidence type="ECO:0000313" key="2">
    <source>
        <dbReference type="Proteomes" id="UP000005396"/>
    </source>
</evidence>
<evidence type="ECO:0008006" key="3">
    <source>
        <dbReference type="Google" id="ProtNLM"/>
    </source>
</evidence>
<evidence type="ECO:0000313" key="1">
    <source>
        <dbReference type="EMBL" id="EDP12537.1"/>
    </source>
</evidence>
<dbReference type="HOGENOM" id="CLU_1607989_0_0_9"/>
<organism evidence="1 2">
    <name type="scientific">Enterocloster bolteae (strain ATCC BAA-613 / DSM 15670 / CCUG 46953 / JCM 12243 / WAL 16351)</name>
    <name type="common">Clostridium bolteae</name>
    <dbReference type="NCBI Taxonomy" id="411902"/>
    <lineage>
        <taxon>Bacteria</taxon>
        <taxon>Bacillati</taxon>
        <taxon>Bacillota</taxon>
        <taxon>Clostridia</taxon>
        <taxon>Lachnospirales</taxon>
        <taxon>Lachnospiraceae</taxon>
        <taxon>Enterocloster</taxon>
    </lineage>
</organism>
<accession>A8S5R3</accession>
<proteinExistence type="predicted"/>
<dbReference type="Proteomes" id="UP000005396">
    <property type="component" value="Unassembled WGS sequence"/>
</dbReference>
<reference evidence="1 2" key="1">
    <citation type="submission" date="2007-08" db="EMBL/GenBank/DDBJ databases">
        <authorList>
            <person name="Fulton L."/>
            <person name="Clifton S."/>
            <person name="Fulton B."/>
            <person name="Xu J."/>
            <person name="Minx P."/>
            <person name="Pepin K.H."/>
            <person name="Johnson M."/>
            <person name="Thiruvilangam P."/>
            <person name="Bhonagiri V."/>
            <person name="Nash W.E."/>
            <person name="Mardis E.R."/>
            <person name="Wilson R.K."/>
        </authorList>
    </citation>
    <scope>NUCLEOTIDE SEQUENCE [LARGE SCALE GENOMIC DNA]</scope>
    <source>
        <strain evidence="2">ATCC BAA-613 / DSM 15670 / CCUG 46953 / JCM 12243 / WAL 16351</strain>
    </source>
</reference>